<gene>
    <name evidence="2" type="ORF">FGO68_gene12657</name>
</gene>
<protein>
    <submittedName>
        <fullName evidence="2">Uncharacterized protein</fullName>
    </submittedName>
</protein>
<dbReference type="AlphaFoldDB" id="A0A8J8NRN4"/>
<accession>A0A8J8NRN4</accession>
<proteinExistence type="predicted"/>
<dbReference type="Proteomes" id="UP000785679">
    <property type="component" value="Unassembled WGS sequence"/>
</dbReference>
<sequence length="112" mass="12467">MTSNSMAAHLKSLKLTPSTLALGLSTQDQSICPQSTLPRCGILCQNQRPSTSRTQIPSPLQGPDAPWSRATPLRARRCKKRVSRAFPHPWRFAPFHLLRAQQSVKCVAQIHL</sequence>
<name>A0A8J8NRN4_HALGN</name>
<evidence type="ECO:0000313" key="2">
    <source>
        <dbReference type="EMBL" id="TNV78926.1"/>
    </source>
</evidence>
<comment type="caution">
    <text evidence="2">The sequence shown here is derived from an EMBL/GenBank/DDBJ whole genome shotgun (WGS) entry which is preliminary data.</text>
</comment>
<reference evidence="2" key="1">
    <citation type="submission" date="2019-06" db="EMBL/GenBank/DDBJ databases">
        <authorList>
            <person name="Zheng W."/>
        </authorList>
    </citation>
    <scope>NUCLEOTIDE SEQUENCE</scope>
    <source>
        <strain evidence="2">QDHG01</strain>
    </source>
</reference>
<dbReference type="EMBL" id="RRYP01009641">
    <property type="protein sequence ID" value="TNV78926.1"/>
    <property type="molecule type" value="Genomic_DNA"/>
</dbReference>
<feature type="compositionally biased region" description="Polar residues" evidence="1">
    <location>
        <begin position="48"/>
        <end position="58"/>
    </location>
</feature>
<organism evidence="2 3">
    <name type="scientific">Halteria grandinella</name>
    <dbReference type="NCBI Taxonomy" id="5974"/>
    <lineage>
        <taxon>Eukaryota</taxon>
        <taxon>Sar</taxon>
        <taxon>Alveolata</taxon>
        <taxon>Ciliophora</taxon>
        <taxon>Intramacronucleata</taxon>
        <taxon>Spirotrichea</taxon>
        <taxon>Stichotrichia</taxon>
        <taxon>Sporadotrichida</taxon>
        <taxon>Halteriidae</taxon>
        <taxon>Halteria</taxon>
    </lineage>
</organism>
<feature type="region of interest" description="Disordered" evidence="1">
    <location>
        <begin position="48"/>
        <end position="69"/>
    </location>
</feature>
<keyword evidence="3" id="KW-1185">Reference proteome</keyword>
<evidence type="ECO:0000313" key="3">
    <source>
        <dbReference type="Proteomes" id="UP000785679"/>
    </source>
</evidence>
<evidence type="ECO:0000256" key="1">
    <source>
        <dbReference type="SAM" id="MobiDB-lite"/>
    </source>
</evidence>